<dbReference type="EMBL" id="WHVB01000011">
    <property type="protein sequence ID" value="KAF8478374.1"/>
    <property type="molecule type" value="Genomic_DNA"/>
</dbReference>
<sequence>NGIHFPNNYDIVLDIIETEDKTTIRQYYIVNHDTRTLFWLEYRELLSGILGAKEPGHIRIFLESLYWVHWSLYPIGYRGRDFPTDASKELLGVLLSSSIDSLTSKVSTAPYSVADMQTMCDIINKIKDLGPENPHAIFSVALLLSICVRWRFLHFHGQKTSRLNRCKSIYADGGHKRTILFRVLSPILFFTPDVHLPELKGVWADEIIIEEVWKNFMQKLISEWIEFVLYSTVMLAANVGFLAIQGVIVVPSNGGWIKASPAQIASSMSLVFSIGSIISGLLLIRRNRTMATQDPRTACDYLDHATNLKPFFYLEPLATIFSLTYALLMWSCVV</sequence>
<feature type="transmembrane region" description="Helical" evidence="1">
    <location>
        <begin position="227"/>
        <end position="250"/>
    </location>
</feature>
<dbReference type="OrthoDB" id="2657661at2759"/>
<dbReference type="AlphaFoldDB" id="A0A9P5MT99"/>
<keyword evidence="1" id="KW-1133">Transmembrane helix</keyword>
<protein>
    <submittedName>
        <fullName evidence="2">Uncharacterized protein</fullName>
    </submittedName>
</protein>
<keyword evidence="1" id="KW-0812">Transmembrane</keyword>
<feature type="transmembrane region" description="Helical" evidence="1">
    <location>
        <begin position="311"/>
        <end position="330"/>
    </location>
</feature>
<gene>
    <name evidence="2" type="ORF">DFH94DRAFT_800146</name>
</gene>
<evidence type="ECO:0000313" key="3">
    <source>
        <dbReference type="Proteomes" id="UP000759537"/>
    </source>
</evidence>
<reference evidence="2" key="1">
    <citation type="submission" date="2019-10" db="EMBL/GenBank/DDBJ databases">
        <authorList>
            <consortium name="DOE Joint Genome Institute"/>
            <person name="Kuo A."/>
            <person name="Miyauchi S."/>
            <person name="Kiss E."/>
            <person name="Drula E."/>
            <person name="Kohler A."/>
            <person name="Sanchez-Garcia M."/>
            <person name="Andreopoulos B."/>
            <person name="Barry K.W."/>
            <person name="Bonito G."/>
            <person name="Buee M."/>
            <person name="Carver A."/>
            <person name="Chen C."/>
            <person name="Cichocki N."/>
            <person name="Clum A."/>
            <person name="Culley D."/>
            <person name="Crous P.W."/>
            <person name="Fauchery L."/>
            <person name="Girlanda M."/>
            <person name="Hayes R."/>
            <person name="Keri Z."/>
            <person name="LaButti K."/>
            <person name="Lipzen A."/>
            <person name="Lombard V."/>
            <person name="Magnuson J."/>
            <person name="Maillard F."/>
            <person name="Morin E."/>
            <person name="Murat C."/>
            <person name="Nolan M."/>
            <person name="Ohm R."/>
            <person name="Pangilinan J."/>
            <person name="Pereira M."/>
            <person name="Perotto S."/>
            <person name="Peter M."/>
            <person name="Riley R."/>
            <person name="Sitrit Y."/>
            <person name="Stielow B."/>
            <person name="Szollosi G."/>
            <person name="Zifcakova L."/>
            <person name="Stursova M."/>
            <person name="Spatafora J.W."/>
            <person name="Tedersoo L."/>
            <person name="Vaario L.-M."/>
            <person name="Yamada A."/>
            <person name="Yan M."/>
            <person name="Wang P."/>
            <person name="Xu J."/>
            <person name="Bruns T."/>
            <person name="Baldrian P."/>
            <person name="Vilgalys R."/>
            <person name="Henrissat B."/>
            <person name="Grigoriev I.V."/>
            <person name="Hibbett D."/>
            <person name="Nagy L.G."/>
            <person name="Martin F.M."/>
        </authorList>
    </citation>
    <scope>NUCLEOTIDE SEQUENCE</scope>
    <source>
        <strain evidence="2">Prilba</strain>
    </source>
</reference>
<feature type="non-terminal residue" evidence="2">
    <location>
        <position position="1"/>
    </location>
</feature>
<organism evidence="2 3">
    <name type="scientific">Russula ochroleuca</name>
    <dbReference type="NCBI Taxonomy" id="152965"/>
    <lineage>
        <taxon>Eukaryota</taxon>
        <taxon>Fungi</taxon>
        <taxon>Dikarya</taxon>
        <taxon>Basidiomycota</taxon>
        <taxon>Agaricomycotina</taxon>
        <taxon>Agaricomycetes</taxon>
        <taxon>Russulales</taxon>
        <taxon>Russulaceae</taxon>
        <taxon>Russula</taxon>
    </lineage>
</organism>
<evidence type="ECO:0000313" key="2">
    <source>
        <dbReference type="EMBL" id="KAF8478374.1"/>
    </source>
</evidence>
<keyword evidence="1" id="KW-0472">Membrane</keyword>
<proteinExistence type="predicted"/>
<dbReference type="Proteomes" id="UP000759537">
    <property type="component" value="Unassembled WGS sequence"/>
</dbReference>
<reference evidence="2" key="2">
    <citation type="journal article" date="2020" name="Nat. Commun.">
        <title>Large-scale genome sequencing of mycorrhizal fungi provides insights into the early evolution of symbiotic traits.</title>
        <authorList>
            <person name="Miyauchi S."/>
            <person name="Kiss E."/>
            <person name="Kuo A."/>
            <person name="Drula E."/>
            <person name="Kohler A."/>
            <person name="Sanchez-Garcia M."/>
            <person name="Morin E."/>
            <person name="Andreopoulos B."/>
            <person name="Barry K.W."/>
            <person name="Bonito G."/>
            <person name="Buee M."/>
            <person name="Carver A."/>
            <person name="Chen C."/>
            <person name="Cichocki N."/>
            <person name="Clum A."/>
            <person name="Culley D."/>
            <person name="Crous P.W."/>
            <person name="Fauchery L."/>
            <person name="Girlanda M."/>
            <person name="Hayes R.D."/>
            <person name="Keri Z."/>
            <person name="LaButti K."/>
            <person name="Lipzen A."/>
            <person name="Lombard V."/>
            <person name="Magnuson J."/>
            <person name="Maillard F."/>
            <person name="Murat C."/>
            <person name="Nolan M."/>
            <person name="Ohm R.A."/>
            <person name="Pangilinan J."/>
            <person name="Pereira M.F."/>
            <person name="Perotto S."/>
            <person name="Peter M."/>
            <person name="Pfister S."/>
            <person name="Riley R."/>
            <person name="Sitrit Y."/>
            <person name="Stielow J.B."/>
            <person name="Szollosi G."/>
            <person name="Zifcakova L."/>
            <person name="Stursova M."/>
            <person name="Spatafora J.W."/>
            <person name="Tedersoo L."/>
            <person name="Vaario L.M."/>
            <person name="Yamada A."/>
            <person name="Yan M."/>
            <person name="Wang P."/>
            <person name="Xu J."/>
            <person name="Bruns T."/>
            <person name="Baldrian P."/>
            <person name="Vilgalys R."/>
            <person name="Dunand C."/>
            <person name="Henrissat B."/>
            <person name="Grigoriev I.V."/>
            <person name="Hibbett D."/>
            <person name="Nagy L.G."/>
            <person name="Martin F.M."/>
        </authorList>
    </citation>
    <scope>NUCLEOTIDE SEQUENCE</scope>
    <source>
        <strain evidence="2">Prilba</strain>
    </source>
</reference>
<feature type="transmembrane region" description="Helical" evidence="1">
    <location>
        <begin position="262"/>
        <end position="284"/>
    </location>
</feature>
<name>A0A9P5MT99_9AGAM</name>
<comment type="caution">
    <text evidence="2">The sequence shown here is derived from an EMBL/GenBank/DDBJ whole genome shotgun (WGS) entry which is preliminary data.</text>
</comment>
<keyword evidence="3" id="KW-1185">Reference proteome</keyword>
<accession>A0A9P5MT99</accession>
<feature type="non-terminal residue" evidence="2">
    <location>
        <position position="334"/>
    </location>
</feature>
<evidence type="ECO:0000256" key="1">
    <source>
        <dbReference type="SAM" id="Phobius"/>
    </source>
</evidence>